<evidence type="ECO:0000313" key="2">
    <source>
        <dbReference type="Proteomes" id="UP000568751"/>
    </source>
</evidence>
<dbReference type="Proteomes" id="UP000568751">
    <property type="component" value="Unassembled WGS sequence"/>
</dbReference>
<accession>A0A853F5D6</accession>
<dbReference type="EMBL" id="JACCHT010000004">
    <property type="protein sequence ID" value="NYT28587.1"/>
    <property type="molecule type" value="Genomic_DNA"/>
</dbReference>
<protein>
    <submittedName>
        <fullName evidence="1">Uncharacterized protein</fullName>
    </submittedName>
</protein>
<comment type="caution">
    <text evidence="1">The sequence shown here is derived from an EMBL/GenBank/DDBJ whole genome shotgun (WGS) entry which is preliminary data.</text>
</comment>
<dbReference type="AlphaFoldDB" id="A0A853F5D6"/>
<evidence type="ECO:0000313" key="1">
    <source>
        <dbReference type="EMBL" id="NYT28587.1"/>
    </source>
</evidence>
<sequence>MLYQYTLSWGVFSQTLTMLGIDCIGSFNPTIIRLRLGGHLKGGPKSLPEKPNKFEIFDINCFIIKWAISTISRREQITFYEMMTTTAQGVEFLILLDTLPQFPEPIPCFFLNPTCLTGLKAKLYIFWFAQGG</sequence>
<proteinExistence type="predicted"/>
<name>A0A853F5D6_9GAMM</name>
<reference evidence="1 2" key="1">
    <citation type="submission" date="2020-05" db="EMBL/GenBank/DDBJ databases">
        <title>Horizontal transmission and recombination maintain forever young bacterial symbiont genomes.</title>
        <authorList>
            <person name="Russell S.L."/>
            <person name="Pepper-Tunick E."/>
            <person name="Svedberg J."/>
            <person name="Byrne A."/>
            <person name="Ruelas Castillo J."/>
            <person name="Vollmers C."/>
            <person name="Beinart R.A."/>
            <person name="Corbett-Detig R."/>
        </authorList>
    </citation>
    <scope>NUCLEOTIDE SEQUENCE [LARGE SCALE GENOMIC DNA]</scope>
    <source>
        <strain evidence="1">455</strain>
    </source>
</reference>
<gene>
    <name evidence="1" type="ORF">H0A76_12440</name>
</gene>
<organism evidence="1 2">
    <name type="scientific">Candidatus Thiodubiliella endoseptemdiera</name>
    <dbReference type="NCBI Taxonomy" id="2738886"/>
    <lineage>
        <taxon>Bacteria</taxon>
        <taxon>Pseudomonadati</taxon>
        <taxon>Pseudomonadota</taxon>
        <taxon>Gammaproteobacteria</taxon>
        <taxon>Candidatus Pseudothioglobaceae</taxon>
        <taxon>Candidatus Thiodubiliella</taxon>
    </lineage>
</organism>